<evidence type="ECO:0000313" key="2">
    <source>
        <dbReference type="Proteomes" id="UP000255098"/>
    </source>
</evidence>
<sequence>MTTEQQNDKLDIVIRNEQDAYDFLRQIYETELGNDVSKLHIQFEGWPKVQVSLTGEKYQSTITPSIMKAFLKLQDGLYRAYALAVYADTHHRLSDDEKKDLELIIKVSQGSSKFDGENIDWGNVLTGLISKMTSKHLMITLLFGLLCYFGTDAYKMFLDDKQAERETQTQSDTTAKLVELNEKTLDVLAENQKENRELFHKLIEQKPELEEIAIEAKETKREFLKQASDAEKINIQGIEVTGEQAKELAKKKRMPPAREFEEIRLDGMYRILNVNTELDTGFKVSIRNEASGQELIAEVQDNTFQSQYKKAIETATFEKRPVELNINAKQKVANGLIYDVVVIKAVLHKQAK</sequence>
<reference evidence="1 2" key="1">
    <citation type="submission" date="2018-06" db="EMBL/GenBank/DDBJ databases">
        <authorList>
            <consortium name="Pathogen Informatics"/>
            <person name="Doyle S."/>
        </authorList>
    </citation>
    <scope>NUCLEOTIDE SEQUENCE [LARGE SCALE GENOMIC DNA]</scope>
    <source>
        <strain evidence="2">NCTC 11297</strain>
    </source>
</reference>
<organism evidence="1 2">
    <name type="scientific">Avibacterium avium</name>
    <name type="common">Pasteurella avium</name>
    <dbReference type="NCBI Taxonomy" id="751"/>
    <lineage>
        <taxon>Bacteria</taxon>
        <taxon>Pseudomonadati</taxon>
        <taxon>Pseudomonadota</taxon>
        <taxon>Gammaproteobacteria</taxon>
        <taxon>Pasteurellales</taxon>
        <taxon>Pasteurellaceae</taxon>
        <taxon>Avibacterium</taxon>
    </lineage>
</organism>
<proteinExistence type="predicted"/>
<protein>
    <submittedName>
        <fullName evidence="1">Uncharacterized protein</fullName>
    </submittedName>
</protein>
<evidence type="ECO:0000313" key="1">
    <source>
        <dbReference type="EMBL" id="SUB23911.1"/>
    </source>
</evidence>
<gene>
    <name evidence="1" type="ORF">NCTC11297_00926</name>
</gene>
<accession>A0A379ARI9</accession>
<keyword evidence="2" id="KW-1185">Reference proteome</keyword>
<dbReference type="AlphaFoldDB" id="A0A379ARI9"/>
<name>A0A379ARI9_AVIAV</name>
<dbReference type="EMBL" id="UGSP01000001">
    <property type="protein sequence ID" value="SUB23911.1"/>
    <property type="molecule type" value="Genomic_DNA"/>
</dbReference>
<dbReference type="GeneID" id="300133138"/>
<dbReference type="Proteomes" id="UP000255098">
    <property type="component" value="Unassembled WGS sequence"/>
</dbReference>
<dbReference type="RefSeq" id="WP_115249191.1">
    <property type="nucleotide sequence ID" value="NZ_UGSP01000001.1"/>
</dbReference>